<proteinExistence type="inferred from homology"/>
<evidence type="ECO:0000256" key="4">
    <source>
        <dbReference type="ARBA" id="ARBA00022989"/>
    </source>
</evidence>
<dbReference type="InterPro" id="IPR001104">
    <property type="entry name" value="3-oxo-5_a-steroid_4-DH_C"/>
</dbReference>
<feature type="transmembrane region" description="Helical" evidence="6">
    <location>
        <begin position="6"/>
        <end position="28"/>
    </location>
</feature>
<dbReference type="GO" id="GO:0008202">
    <property type="term" value="P:steroid metabolic process"/>
    <property type="evidence" value="ECO:0007669"/>
    <property type="project" value="InterPro"/>
</dbReference>
<evidence type="ECO:0000256" key="3">
    <source>
        <dbReference type="ARBA" id="ARBA00022692"/>
    </source>
</evidence>
<keyword evidence="4 6" id="KW-1133">Transmembrane helix</keyword>
<gene>
    <name evidence="8" type="ORF">IWW36_001283</name>
</gene>
<comment type="subcellular location">
    <subcellularLocation>
        <location evidence="1">Membrane</location>
        <topology evidence="1">Multi-pass membrane protein</topology>
    </subcellularLocation>
</comment>
<feature type="transmembrane region" description="Helical" evidence="6">
    <location>
        <begin position="147"/>
        <end position="171"/>
    </location>
</feature>
<dbReference type="AlphaFoldDB" id="A0A9W8LZ84"/>
<dbReference type="Proteomes" id="UP001139887">
    <property type="component" value="Unassembled WGS sequence"/>
</dbReference>
<dbReference type="InterPro" id="IPR039357">
    <property type="entry name" value="SRD5A/TECR"/>
</dbReference>
<dbReference type="Pfam" id="PF02544">
    <property type="entry name" value="Steroid_dh"/>
    <property type="match status" value="1"/>
</dbReference>
<dbReference type="PROSITE" id="PS50244">
    <property type="entry name" value="S5A_REDUCTASE"/>
    <property type="match status" value="1"/>
</dbReference>
<feature type="transmembrane region" description="Helical" evidence="6">
    <location>
        <begin position="109"/>
        <end position="127"/>
    </location>
</feature>
<dbReference type="GO" id="GO:0016020">
    <property type="term" value="C:membrane"/>
    <property type="evidence" value="ECO:0007669"/>
    <property type="project" value="UniProtKB-SubCell"/>
</dbReference>
<accession>A0A9W8LZ84</accession>
<dbReference type="OrthoDB" id="5788137at2759"/>
<evidence type="ECO:0000259" key="7">
    <source>
        <dbReference type="Pfam" id="PF02544"/>
    </source>
</evidence>
<dbReference type="InterPro" id="IPR016636">
    <property type="entry name" value="3-oxo-5-alpha-steroid_4-DH"/>
</dbReference>
<comment type="caution">
    <text evidence="8">The sequence shown here is derived from an EMBL/GenBank/DDBJ whole genome shotgun (WGS) entry which is preliminary data.</text>
</comment>
<organism evidence="8 9">
    <name type="scientific">Coemansia brasiliensis</name>
    <dbReference type="NCBI Taxonomy" id="2650707"/>
    <lineage>
        <taxon>Eukaryota</taxon>
        <taxon>Fungi</taxon>
        <taxon>Fungi incertae sedis</taxon>
        <taxon>Zoopagomycota</taxon>
        <taxon>Kickxellomycotina</taxon>
        <taxon>Kickxellomycetes</taxon>
        <taxon>Kickxellales</taxon>
        <taxon>Kickxellaceae</taxon>
        <taxon>Coemansia</taxon>
    </lineage>
</organism>
<evidence type="ECO:0000256" key="1">
    <source>
        <dbReference type="ARBA" id="ARBA00004141"/>
    </source>
</evidence>
<dbReference type="GO" id="GO:0003865">
    <property type="term" value="F:3-oxo-5-alpha-steroid 4-dehydrogenase activity"/>
    <property type="evidence" value="ECO:0007669"/>
    <property type="project" value="InterPro"/>
</dbReference>
<name>A0A9W8LZ84_9FUNG</name>
<keyword evidence="5 6" id="KW-0472">Membrane</keyword>
<feature type="domain" description="3-oxo-5-alpha-steroid 4-dehydrogenase C-terminal" evidence="7">
    <location>
        <begin position="108"/>
        <end position="268"/>
    </location>
</feature>
<dbReference type="EMBL" id="JANBUW010000015">
    <property type="protein sequence ID" value="KAJ2851262.1"/>
    <property type="molecule type" value="Genomic_DNA"/>
</dbReference>
<comment type="similarity">
    <text evidence="2">Belongs to the steroid 5-alpha reductase family.</text>
</comment>
<evidence type="ECO:0000256" key="5">
    <source>
        <dbReference type="ARBA" id="ARBA00023136"/>
    </source>
</evidence>
<keyword evidence="9" id="KW-1185">Reference proteome</keyword>
<sequence length="268" mass="30630">MNEKEIFDAMLQGFQLLSLMVAGALMVVGSPYGSQTQYQGMLAVDGKLAWILMELVSPLALLSLYAWPLLSIKHFAEYTFSDFLVCLWLVHYVHRAVIYPLRQPSRKPMHLGIMLSAVAFNMLNGYLNGRWLAQYAPEELQAKSMEFAWLHLNQVLWGLLLFVAGMAGNIYHDNILMNIRLCRKTKRGHSIYSVPQGGLFQVVSCPHFLCEIVEWFGFAVLSGSPAAWTFWLNVVCNLVPRAYFIHKWYQATFADYPQNRKAIVPYLL</sequence>
<evidence type="ECO:0000256" key="6">
    <source>
        <dbReference type="SAM" id="Phobius"/>
    </source>
</evidence>
<evidence type="ECO:0000313" key="9">
    <source>
        <dbReference type="Proteomes" id="UP001139887"/>
    </source>
</evidence>
<dbReference type="PIRSF" id="PIRSF015596">
    <property type="entry name" value="5_alpha-SR2"/>
    <property type="match status" value="1"/>
</dbReference>
<protein>
    <recommendedName>
        <fullName evidence="7">3-oxo-5-alpha-steroid 4-dehydrogenase C-terminal domain-containing protein</fullName>
    </recommendedName>
</protein>
<dbReference type="PANTHER" id="PTHR10556">
    <property type="entry name" value="3-OXO-5-ALPHA-STEROID 4-DEHYDROGENASE"/>
    <property type="match status" value="1"/>
</dbReference>
<dbReference type="PANTHER" id="PTHR10556:SF43">
    <property type="entry name" value="STEROID 5-ALPHA-REDUCTASE DET2"/>
    <property type="match status" value="1"/>
</dbReference>
<evidence type="ECO:0000256" key="2">
    <source>
        <dbReference type="ARBA" id="ARBA00007742"/>
    </source>
</evidence>
<feature type="transmembrane region" description="Helical" evidence="6">
    <location>
        <begin position="48"/>
        <end position="67"/>
    </location>
</feature>
<evidence type="ECO:0000313" key="8">
    <source>
        <dbReference type="EMBL" id="KAJ2851262.1"/>
    </source>
</evidence>
<reference evidence="8" key="1">
    <citation type="submission" date="2022-07" db="EMBL/GenBank/DDBJ databases">
        <title>Phylogenomic reconstructions and comparative analyses of Kickxellomycotina fungi.</title>
        <authorList>
            <person name="Reynolds N.K."/>
            <person name="Stajich J.E."/>
            <person name="Barry K."/>
            <person name="Grigoriev I.V."/>
            <person name="Crous P."/>
            <person name="Smith M.E."/>
        </authorList>
    </citation>
    <scope>NUCLEOTIDE SEQUENCE</scope>
    <source>
        <strain evidence="8">NRRL 1566</strain>
    </source>
</reference>
<keyword evidence="3 6" id="KW-0812">Transmembrane</keyword>